<organism evidence="3">
    <name type="scientific">marine sediment metagenome</name>
    <dbReference type="NCBI Taxonomy" id="412755"/>
    <lineage>
        <taxon>unclassified sequences</taxon>
        <taxon>metagenomes</taxon>
        <taxon>ecological metagenomes</taxon>
    </lineage>
</organism>
<dbReference type="Pfam" id="PF14340">
    <property type="entry name" value="DUF4395"/>
    <property type="match status" value="1"/>
</dbReference>
<sequence>TTLKIPSPLRTYTDGQAAVQVQGETVADALESLVEQHPDLRQHLFNGQGELRPFVNLYLNSEDIRHLQKLATPIQDEDRLMIVPSIAGGSSLVDHSAIRTNQALIISLSVIAFILNLPWLVLLVALVMAVGTALKLPGFGFVYRWLLKPLKLIKPDLLEDNPEPHWFAQGFGAVVLAIGAITLFAGASIVGWGLVWLVILLAALNLFVGFCVGCAVYYWLGRLEVPGFVQPPPEDTLP</sequence>
<name>X0Y612_9ZZZZ</name>
<dbReference type="InterPro" id="IPR025508">
    <property type="entry name" value="DUF4395"/>
</dbReference>
<keyword evidence="1" id="KW-0472">Membrane</keyword>
<evidence type="ECO:0000313" key="3">
    <source>
        <dbReference type="EMBL" id="GAG51200.1"/>
    </source>
</evidence>
<feature type="transmembrane region" description="Helical" evidence="1">
    <location>
        <begin position="166"/>
        <end position="187"/>
    </location>
</feature>
<dbReference type="InterPro" id="IPR012675">
    <property type="entry name" value="Beta-grasp_dom_sf"/>
</dbReference>
<proteinExistence type="predicted"/>
<feature type="non-terminal residue" evidence="3">
    <location>
        <position position="238"/>
    </location>
</feature>
<feature type="transmembrane region" description="Helical" evidence="1">
    <location>
        <begin position="194"/>
        <end position="220"/>
    </location>
</feature>
<dbReference type="EMBL" id="BARS01050759">
    <property type="protein sequence ID" value="GAG51200.1"/>
    <property type="molecule type" value="Genomic_DNA"/>
</dbReference>
<dbReference type="Gene3D" id="3.10.20.30">
    <property type="match status" value="1"/>
</dbReference>
<dbReference type="NCBIfam" id="NF041918">
    <property type="entry name" value="SAMP1"/>
    <property type="match status" value="1"/>
</dbReference>
<feature type="transmembrane region" description="Helical" evidence="1">
    <location>
        <begin position="104"/>
        <end position="130"/>
    </location>
</feature>
<evidence type="ECO:0000259" key="2">
    <source>
        <dbReference type="Pfam" id="PF14340"/>
    </source>
</evidence>
<accession>X0Y612</accession>
<protein>
    <recommendedName>
        <fullName evidence="2">DUF4395 domain-containing protein</fullName>
    </recommendedName>
</protein>
<dbReference type="Pfam" id="PF02597">
    <property type="entry name" value="ThiS"/>
    <property type="match status" value="1"/>
</dbReference>
<reference evidence="3" key="1">
    <citation type="journal article" date="2014" name="Front. Microbiol.">
        <title>High frequency of phylogenetically diverse reductive dehalogenase-homologous genes in deep subseafloor sedimentary metagenomes.</title>
        <authorList>
            <person name="Kawai M."/>
            <person name="Futagami T."/>
            <person name="Toyoda A."/>
            <person name="Takaki Y."/>
            <person name="Nishi S."/>
            <person name="Hori S."/>
            <person name="Arai W."/>
            <person name="Tsubouchi T."/>
            <person name="Morono Y."/>
            <person name="Uchiyama I."/>
            <person name="Ito T."/>
            <person name="Fujiyama A."/>
            <person name="Inagaki F."/>
            <person name="Takami H."/>
        </authorList>
    </citation>
    <scope>NUCLEOTIDE SEQUENCE</scope>
    <source>
        <strain evidence="3">Expedition CK06-06</strain>
    </source>
</reference>
<evidence type="ECO:0000256" key="1">
    <source>
        <dbReference type="SAM" id="Phobius"/>
    </source>
</evidence>
<dbReference type="SUPFAM" id="SSF54285">
    <property type="entry name" value="MoaD/ThiS"/>
    <property type="match status" value="1"/>
</dbReference>
<feature type="domain" description="DUF4395" evidence="2">
    <location>
        <begin position="93"/>
        <end position="222"/>
    </location>
</feature>
<dbReference type="InterPro" id="IPR054834">
    <property type="entry name" value="SAMP1_3"/>
</dbReference>
<dbReference type="InterPro" id="IPR052045">
    <property type="entry name" value="Sulfur_Carrier/Prot_Modifier"/>
</dbReference>
<dbReference type="InterPro" id="IPR003749">
    <property type="entry name" value="ThiS/MoaD-like"/>
</dbReference>
<gene>
    <name evidence="3" type="ORF">S01H1_75717</name>
</gene>
<keyword evidence="1" id="KW-1133">Transmembrane helix</keyword>
<dbReference type="AlphaFoldDB" id="X0Y612"/>
<dbReference type="PANTHER" id="PTHR38031:SF1">
    <property type="entry name" value="SULFUR CARRIER PROTEIN CYSO"/>
    <property type="match status" value="1"/>
</dbReference>
<dbReference type="PANTHER" id="PTHR38031">
    <property type="entry name" value="SULFUR CARRIER PROTEIN SLR0821-RELATED"/>
    <property type="match status" value="1"/>
</dbReference>
<keyword evidence="1" id="KW-0812">Transmembrane</keyword>
<comment type="caution">
    <text evidence="3">The sequence shown here is derived from an EMBL/GenBank/DDBJ whole genome shotgun (WGS) entry which is preliminary data.</text>
</comment>
<dbReference type="InterPro" id="IPR016155">
    <property type="entry name" value="Mopterin_synth/thiamin_S_b"/>
</dbReference>
<feature type="non-terminal residue" evidence="3">
    <location>
        <position position="1"/>
    </location>
</feature>